<sequence length="448" mass="50517">MPPFPFLALPLELRESIYSLYFKPADRLHCNDSLNEKGFFGGVYDFDFDLYRVNRQVYSEAQGVWRRENVFVKIATPWPSAGMYRVYLMSEEGREWSDEDGVGLANHVASKGLVPIVCTDQRADLFSTHHALVQITVPFQQAIPEHTVVVLLDDLHLFTQTWYYSTLSYPMLNHRLSTTFVLRNPSTPTTLQRRLLLPFEKIKGLHHMQVSGYEPSIHKELQRLMAVPLPSLTQCCDEAADLMDQGDIALSRNDPEEALDLYIDSFRAIHILIHQRTRHVLAGAFFHASISSGRFAGQAGITVRVILRLKLVARCVLAYLKLSQLAEAAFWGSRSIRIMRESMDVGFEDVLSESMGGEHVGLIYVRTGVAVWMLERQKAEGGDDGGYEGEGSERIWSLATKFLRGKRKEEIRKELRDFGVPAEVVGLFGDSEGETSSSLTAHGSGDEE</sequence>
<reference evidence="2" key="1">
    <citation type="journal article" date="2020" name="Stud. Mycol.">
        <title>101 Dothideomycetes genomes: a test case for predicting lifestyles and emergence of pathogens.</title>
        <authorList>
            <person name="Haridas S."/>
            <person name="Albert R."/>
            <person name="Binder M."/>
            <person name="Bloem J."/>
            <person name="Labutti K."/>
            <person name="Salamov A."/>
            <person name="Andreopoulos B."/>
            <person name="Baker S."/>
            <person name="Barry K."/>
            <person name="Bills G."/>
            <person name="Bluhm B."/>
            <person name="Cannon C."/>
            <person name="Castanera R."/>
            <person name="Culley D."/>
            <person name="Daum C."/>
            <person name="Ezra D."/>
            <person name="Gonzalez J."/>
            <person name="Henrissat B."/>
            <person name="Kuo A."/>
            <person name="Liang C."/>
            <person name="Lipzen A."/>
            <person name="Lutzoni F."/>
            <person name="Magnuson J."/>
            <person name="Mondo S."/>
            <person name="Nolan M."/>
            <person name="Ohm R."/>
            <person name="Pangilinan J."/>
            <person name="Park H.-J."/>
            <person name="Ramirez L."/>
            <person name="Alfaro M."/>
            <person name="Sun H."/>
            <person name="Tritt A."/>
            <person name="Yoshinaga Y."/>
            <person name="Zwiers L.-H."/>
            <person name="Turgeon B."/>
            <person name="Goodwin S."/>
            <person name="Spatafora J."/>
            <person name="Crous P."/>
            <person name="Grigoriev I."/>
        </authorList>
    </citation>
    <scope>NUCLEOTIDE SEQUENCE</scope>
    <source>
        <strain evidence="2">HMLAC05119</strain>
    </source>
</reference>
<evidence type="ECO:0000313" key="3">
    <source>
        <dbReference type="Proteomes" id="UP000800096"/>
    </source>
</evidence>
<accession>A0A6A5QP43</accession>
<dbReference type="EMBL" id="ML979135">
    <property type="protein sequence ID" value="KAF1916580.1"/>
    <property type="molecule type" value="Genomic_DNA"/>
</dbReference>
<gene>
    <name evidence="2" type="ORF">BDU57DRAFT_447937</name>
</gene>
<dbReference type="Proteomes" id="UP000800096">
    <property type="component" value="Unassembled WGS sequence"/>
</dbReference>
<keyword evidence="3" id="KW-1185">Reference proteome</keyword>
<evidence type="ECO:0000256" key="1">
    <source>
        <dbReference type="SAM" id="MobiDB-lite"/>
    </source>
</evidence>
<organism evidence="2 3">
    <name type="scientific">Ampelomyces quisqualis</name>
    <name type="common">Powdery mildew agent</name>
    <dbReference type="NCBI Taxonomy" id="50730"/>
    <lineage>
        <taxon>Eukaryota</taxon>
        <taxon>Fungi</taxon>
        <taxon>Dikarya</taxon>
        <taxon>Ascomycota</taxon>
        <taxon>Pezizomycotina</taxon>
        <taxon>Dothideomycetes</taxon>
        <taxon>Pleosporomycetidae</taxon>
        <taxon>Pleosporales</taxon>
        <taxon>Pleosporineae</taxon>
        <taxon>Phaeosphaeriaceae</taxon>
        <taxon>Ampelomyces</taxon>
    </lineage>
</organism>
<protein>
    <submittedName>
        <fullName evidence="2">Uncharacterized protein</fullName>
    </submittedName>
</protein>
<feature type="region of interest" description="Disordered" evidence="1">
    <location>
        <begin position="429"/>
        <end position="448"/>
    </location>
</feature>
<dbReference type="AlphaFoldDB" id="A0A6A5QP43"/>
<name>A0A6A5QP43_AMPQU</name>
<dbReference type="OrthoDB" id="5229512at2759"/>
<proteinExistence type="predicted"/>
<evidence type="ECO:0000313" key="2">
    <source>
        <dbReference type="EMBL" id="KAF1916580.1"/>
    </source>
</evidence>